<evidence type="ECO:0000313" key="2">
    <source>
        <dbReference type="EMBL" id="EPQ51666.1"/>
    </source>
</evidence>
<dbReference type="EMBL" id="KB469310">
    <property type="protein sequence ID" value="EPQ51666.1"/>
    <property type="molecule type" value="Genomic_DNA"/>
</dbReference>
<feature type="compositionally biased region" description="Basic and acidic residues" evidence="1">
    <location>
        <begin position="208"/>
        <end position="225"/>
    </location>
</feature>
<organism evidence="2 3">
    <name type="scientific">Gloeophyllum trabeum (strain ATCC 11539 / FP-39264 / Madison 617)</name>
    <name type="common">Brown rot fungus</name>
    <dbReference type="NCBI Taxonomy" id="670483"/>
    <lineage>
        <taxon>Eukaryota</taxon>
        <taxon>Fungi</taxon>
        <taxon>Dikarya</taxon>
        <taxon>Basidiomycota</taxon>
        <taxon>Agaricomycotina</taxon>
        <taxon>Agaricomycetes</taxon>
        <taxon>Gloeophyllales</taxon>
        <taxon>Gloeophyllaceae</taxon>
        <taxon>Gloeophyllum</taxon>
    </lineage>
</organism>
<dbReference type="Proteomes" id="UP000030669">
    <property type="component" value="Unassembled WGS sequence"/>
</dbReference>
<evidence type="ECO:0000256" key="1">
    <source>
        <dbReference type="SAM" id="MobiDB-lite"/>
    </source>
</evidence>
<dbReference type="AlphaFoldDB" id="S7PVK6"/>
<keyword evidence="3" id="KW-1185">Reference proteome</keyword>
<dbReference type="KEGG" id="gtr:GLOTRDRAFT_133035"/>
<accession>S7PVK6</accession>
<dbReference type="RefSeq" id="XP_007870106.1">
    <property type="nucleotide sequence ID" value="XM_007871915.1"/>
</dbReference>
<evidence type="ECO:0000313" key="3">
    <source>
        <dbReference type="Proteomes" id="UP000030669"/>
    </source>
</evidence>
<sequence length="298" mass="33020">MPLFTFSSAPSEVARRNATPDMIELLRATWRREGRQEVVAGEESYVPHELNHVEDPDVEQLQASQLQQSTNHSIPNFPKLPTPTTRNARYDWYQGDLGLEDYPSRHGDEVTLLTKSAPRWFSEGLARATASLTKAEKRSSLKEDATELGMMFTANESAWTTPFGSPQTTPQAEPSYTAAFAAGLFGCPPKAKAGITTVVQTTAPRPSNRFDRSKARTSGDDEKMASRHIGYPARIVLPSDVRRCTGLNTEHESPLQRRKPVLLGPSQLEVEGKGKLYYIFGRMKLEGSAVDIIGRDAE</sequence>
<feature type="region of interest" description="Disordered" evidence="1">
    <location>
        <begin position="204"/>
        <end position="225"/>
    </location>
</feature>
<proteinExistence type="predicted"/>
<protein>
    <submittedName>
        <fullName evidence="2">Uncharacterized protein</fullName>
    </submittedName>
</protein>
<name>S7PVK6_GLOTA</name>
<dbReference type="GeneID" id="19302632"/>
<reference evidence="2 3" key="1">
    <citation type="journal article" date="2012" name="Science">
        <title>The Paleozoic origin of enzymatic lignin decomposition reconstructed from 31 fungal genomes.</title>
        <authorList>
            <person name="Floudas D."/>
            <person name="Binder M."/>
            <person name="Riley R."/>
            <person name="Barry K."/>
            <person name="Blanchette R.A."/>
            <person name="Henrissat B."/>
            <person name="Martinez A.T."/>
            <person name="Otillar R."/>
            <person name="Spatafora J.W."/>
            <person name="Yadav J.S."/>
            <person name="Aerts A."/>
            <person name="Benoit I."/>
            <person name="Boyd A."/>
            <person name="Carlson A."/>
            <person name="Copeland A."/>
            <person name="Coutinho P.M."/>
            <person name="de Vries R.P."/>
            <person name="Ferreira P."/>
            <person name="Findley K."/>
            <person name="Foster B."/>
            <person name="Gaskell J."/>
            <person name="Glotzer D."/>
            <person name="Gorecki P."/>
            <person name="Heitman J."/>
            <person name="Hesse C."/>
            <person name="Hori C."/>
            <person name="Igarashi K."/>
            <person name="Jurgens J.A."/>
            <person name="Kallen N."/>
            <person name="Kersten P."/>
            <person name="Kohler A."/>
            <person name="Kuees U."/>
            <person name="Kumar T.K.A."/>
            <person name="Kuo A."/>
            <person name="LaButti K."/>
            <person name="Larrondo L.F."/>
            <person name="Lindquist E."/>
            <person name="Ling A."/>
            <person name="Lombard V."/>
            <person name="Lucas S."/>
            <person name="Lundell T."/>
            <person name="Martin R."/>
            <person name="McLaughlin D.J."/>
            <person name="Morgenstern I."/>
            <person name="Morin E."/>
            <person name="Murat C."/>
            <person name="Nagy L.G."/>
            <person name="Nolan M."/>
            <person name="Ohm R.A."/>
            <person name="Patyshakuliyeva A."/>
            <person name="Rokas A."/>
            <person name="Ruiz-Duenas F.J."/>
            <person name="Sabat G."/>
            <person name="Salamov A."/>
            <person name="Samejima M."/>
            <person name="Schmutz J."/>
            <person name="Slot J.C."/>
            <person name="St John F."/>
            <person name="Stenlid J."/>
            <person name="Sun H."/>
            <person name="Sun S."/>
            <person name="Syed K."/>
            <person name="Tsang A."/>
            <person name="Wiebenga A."/>
            <person name="Young D."/>
            <person name="Pisabarro A."/>
            <person name="Eastwood D.C."/>
            <person name="Martin F."/>
            <person name="Cullen D."/>
            <person name="Grigoriev I.V."/>
            <person name="Hibbett D.S."/>
        </authorList>
    </citation>
    <scope>NUCLEOTIDE SEQUENCE [LARGE SCALE GENOMIC DNA]</scope>
    <source>
        <strain evidence="2 3">ATCC 11539</strain>
    </source>
</reference>
<dbReference type="HOGENOM" id="CLU_933997_0_0_1"/>
<gene>
    <name evidence="2" type="ORF">GLOTRDRAFT_133035</name>
</gene>